<name>A0A4U1HJZ0_9BURK</name>
<reference evidence="2 3" key="1">
    <citation type="submission" date="2019-04" db="EMBL/GenBank/DDBJ databases">
        <title>Trinickia sp. 7GSK02, isolated from subtropical forest soil.</title>
        <authorList>
            <person name="Gao Z.-H."/>
            <person name="Qiu L.-H."/>
        </authorList>
    </citation>
    <scope>NUCLEOTIDE SEQUENCE [LARGE SCALE GENOMIC DNA]</scope>
    <source>
        <strain evidence="2 3">7GSK02</strain>
    </source>
</reference>
<gene>
    <name evidence="2" type="ORF">FAZ69_27975</name>
</gene>
<dbReference type="OrthoDB" id="5572070at2"/>
<dbReference type="AlphaFoldDB" id="A0A4U1HJZ0"/>
<keyword evidence="3" id="KW-1185">Reference proteome</keyword>
<organism evidence="2 3">
    <name type="scientific">Trinickia terrae</name>
    <dbReference type="NCBI Taxonomy" id="2571161"/>
    <lineage>
        <taxon>Bacteria</taxon>
        <taxon>Pseudomonadati</taxon>
        <taxon>Pseudomonadota</taxon>
        <taxon>Betaproteobacteria</taxon>
        <taxon>Burkholderiales</taxon>
        <taxon>Burkholderiaceae</taxon>
        <taxon>Trinickia</taxon>
    </lineage>
</organism>
<keyword evidence="1" id="KW-0812">Transmembrane</keyword>
<proteinExistence type="predicted"/>
<feature type="transmembrane region" description="Helical" evidence="1">
    <location>
        <begin position="103"/>
        <end position="127"/>
    </location>
</feature>
<evidence type="ECO:0000313" key="2">
    <source>
        <dbReference type="EMBL" id="TKC81462.1"/>
    </source>
</evidence>
<feature type="transmembrane region" description="Helical" evidence="1">
    <location>
        <begin position="64"/>
        <end position="82"/>
    </location>
</feature>
<dbReference type="RefSeq" id="WP_136898335.1">
    <property type="nucleotide sequence ID" value="NZ_SWJE01000018.1"/>
</dbReference>
<comment type="caution">
    <text evidence="2">The sequence shown here is derived from an EMBL/GenBank/DDBJ whole genome shotgun (WGS) entry which is preliminary data.</text>
</comment>
<keyword evidence="1" id="KW-0472">Membrane</keyword>
<keyword evidence="1" id="KW-1133">Transmembrane helix</keyword>
<evidence type="ECO:0000313" key="3">
    <source>
        <dbReference type="Proteomes" id="UP000305539"/>
    </source>
</evidence>
<accession>A0A4U1HJZ0</accession>
<sequence>MQEQTSSGAPRAVHHPLGAPALLIGLLAAPLAWFVQIGIVEALAAQSCFAYDKPQLDGGLTANAWAGAVCLTIGLCGAAFALRNRRVAVATAREAGARSNHPLMRRVSFITGVSLMSTLLFLAGLVATDIAGLIVSPCGR</sequence>
<dbReference type="Proteomes" id="UP000305539">
    <property type="component" value="Unassembled WGS sequence"/>
</dbReference>
<protein>
    <submittedName>
        <fullName evidence="2">Uncharacterized protein</fullName>
    </submittedName>
</protein>
<evidence type="ECO:0000256" key="1">
    <source>
        <dbReference type="SAM" id="Phobius"/>
    </source>
</evidence>
<dbReference type="EMBL" id="SWJE01000018">
    <property type="protein sequence ID" value="TKC81462.1"/>
    <property type="molecule type" value="Genomic_DNA"/>
</dbReference>
<feature type="transmembrane region" description="Helical" evidence="1">
    <location>
        <begin position="21"/>
        <end position="44"/>
    </location>
</feature>